<proteinExistence type="predicted"/>
<dbReference type="InterPro" id="IPR001128">
    <property type="entry name" value="Cyt_P450"/>
</dbReference>
<dbReference type="PANTHER" id="PTHR24303">
    <property type="entry name" value="HEME-BINDING MONOOXYGENASE FAMILY"/>
    <property type="match status" value="1"/>
</dbReference>
<dbReference type="GO" id="GO:0020037">
    <property type="term" value="F:heme binding"/>
    <property type="evidence" value="ECO:0007669"/>
    <property type="project" value="InterPro"/>
</dbReference>
<keyword evidence="5" id="KW-0503">Monooxygenase</keyword>
<dbReference type="Proteomes" id="UP000324241">
    <property type="component" value="Unassembled WGS sequence"/>
</dbReference>
<dbReference type="OrthoDB" id="2789670at2759"/>
<dbReference type="PANTHER" id="PTHR24303:SF31">
    <property type="entry name" value="CYTOCHROME P450 307A1-RELATED"/>
    <property type="match status" value="1"/>
</dbReference>
<dbReference type="EMBL" id="QUQM01000007">
    <property type="protein sequence ID" value="KAA8646327.1"/>
    <property type="molecule type" value="Genomic_DNA"/>
</dbReference>
<feature type="region of interest" description="Disordered" evidence="6">
    <location>
        <begin position="32"/>
        <end position="53"/>
    </location>
</feature>
<evidence type="ECO:0000256" key="6">
    <source>
        <dbReference type="SAM" id="MobiDB-lite"/>
    </source>
</evidence>
<evidence type="ECO:0000256" key="5">
    <source>
        <dbReference type="ARBA" id="ARBA00023033"/>
    </source>
</evidence>
<protein>
    <submittedName>
        <fullName evidence="7">Uncharacterized protein</fullName>
    </submittedName>
</protein>
<sequence length="168" mass="18838">MACNLVLSLVRGKSAGAFGLFAYGGEPDAEGLSGELDPVQRVGRQPDKDSQTRLREDIRDAQREDGMHAYLLSSTTFLLGCISESSRLKPLAAFSVPQSGPINRVLEGYPVPAGTNYVVDTYAFNIRNEFWGPYAKEYRPSRFLEVNGTKVRYNFWRFGFRPRQCMGK</sequence>
<keyword evidence="4" id="KW-0408">Iron</keyword>
<evidence type="ECO:0000256" key="3">
    <source>
        <dbReference type="ARBA" id="ARBA00023002"/>
    </source>
</evidence>
<dbReference type="GO" id="GO:0005506">
    <property type="term" value="F:iron ion binding"/>
    <property type="evidence" value="ECO:0007669"/>
    <property type="project" value="InterPro"/>
</dbReference>
<dbReference type="VEuPathDB" id="FungiDB:EYZ11_003673"/>
<keyword evidence="3" id="KW-0560">Oxidoreductase</keyword>
<dbReference type="Pfam" id="PF00067">
    <property type="entry name" value="p450"/>
    <property type="match status" value="1"/>
</dbReference>
<evidence type="ECO:0000313" key="7">
    <source>
        <dbReference type="EMBL" id="KAA8646327.1"/>
    </source>
</evidence>
<comment type="cofactor">
    <cofactor evidence="1">
        <name>heme</name>
        <dbReference type="ChEBI" id="CHEBI:30413"/>
    </cofactor>
</comment>
<comment type="caution">
    <text evidence="7">The sequence shown here is derived from an EMBL/GenBank/DDBJ whole genome shotgun (WGS) entry which is preliminary data.</text>
</comment>
<dbReference type="GO" id="GO:0016705">
    <property type="term" value="F:oxidoreductase activity, acting on paired donors, with incorporation or reduction of molecular oxygen"/>
    <property type="evidence" value="ECO:0007669"/>
    <property type="project" value="InterPro"/>
</dbReference>
<evidence type="ECO:0000313" key="8">
    <source>
        <dbReference type="Proteomes" id="UP000324241"/>
    </source>
</evidence>
<evidence type="ECO:0000256" key="2">
    <source>
        <dbReference type="ARBA" id="ARBA00022723"/>
    </source>
</evidence>
<accession>A0A5M9MV10</accession>
<dbReference type="SUPFAM" id="SSF48264">
    <property type="entry name" value="Cytochrome P450"/>
    <property type="match status" value="1"/>
</dbReference>
<organism evidence="7 8">
    <name type="scientific">Aspergillus tanneri</name>
    <dbReference type="NCBI Taxonomy" id="1220188"/>
    <lineage>
        <taxon>Eukaryota</taxon>
        <taxon>Fungi</taxon>
        <taxon>Dikarya</taxon>
        <taxon>Ascomycota</taxon>
        <taxon>Pezizomycotina</taxon>
        <taxon>Eurotiomycetes</taxon>
        <taxon>Eurotiomycetidae</taxon>
        <taxon>Eurotiales</taxon>
        <taxon>Aspergillaceae</taxon>
        <taxon>Aspergillus</taxon>
        <taxon>Aspergillus subgen. Circumdati</taxon>
    </lineage>
</organism>
<gene>
    <name evidence="7" type="ORF">ATNIH1004_007754</name>
</gene>
<keyword evidence="2" id="KW-0479">Metal-binding</keyword>
<feature type="compositionally biased region" description="Basic and acidic residues" evidence="6">
    <location>
        <begin position="44"/>
        <end position="53"/>
    </location>
</feature>
<dbReference type="GeneID" id="54330456"/>
<dbReference type="Gene3D" id="1.10.630.10">
    <property type="entry name" value="Cytochrome P450"/>
    <property type="match status" value="1"/>
</dbReference>
<evidence type="ECO:0000256" key="1">
    <source>
        <dbReference type="ARBA" id="ARBA00001971"/>
    </source>
</evidence>
<reference evidence="7 8" key="1">
    <citation type="submission" date="2019-08" db="EMBL/GenBank/DDBJ databases">
        <title>The genome sequence of a newly discovered highly antifungal drug resistant Aspergillus species, Aspergillus tanneri NIH 1004.</title>
        <authorList>
            <person name="Mounaud S."/>
            <person name="Singh I."/>
            <person name="Joardar V."/>
            <person name="Pakala S."/>
            <person name="Pakala S."/>
            <person name="Venepally P."/>
            <person name="Chung J.K."/>
            <person name="Losada L."/>
            <person name="Nierman W.C."/>
        </authorList>
    </citation>
    <scope>NUCLEOTIDE SEQUENCE [LARGE SCALE GENOMIC DNA]</scope>
    <source>
        <strain evidence="7 8">NIH1004</strain>
    </source>
</reference>
<dbReference type="AlphaFoldDB" id="A0A5M9MV10"/>
<dbReference type="InterPro" id="IPR036396">
    <property type="entry name" value="Cyt_P450_sf"/>
</dbReference>
<name>A0A5M9MV10_9EURO</name>
<dbReference type="RefSeq" id="XP_033425688.1">
    <property type="nucleotide sequence ID" value="XM_033572373.1"/>
</dbReference>
<dbReference type="GO" id="GO:0004497">
    <property type="term" value="F:monooxygenase activity"/>
    <property type="evidence" value="ECO:0007669"/>
    <property type="project" value="UniProtKB-KW"/>
</dbReference>
<evidence type="ECO:0000256" key="4">
    <source>
        <dbReference type="ARBA" id="ARBA00023004"/>
    </source>
</evidence>